<comment type="caution">
    <text evidence="1">The sequence shown here is derived from an EMBL/GenBank/DDBJ whole genome shotgun (WGS) entry which is preliminary data.</text>
</comment>
<keyword evidence="2" id="KW-1185">Reference proteome</keyword>
<dbReference type="Proteomes" id="UP000527143">
    <property type="component" value="Unassembled WGS sequence"/>
</dbReference>
<protein>
    <submittedName>
        <fullName evidence="1">Uncharacterized protein</fullName>
    </submittedName>
</protein>
<dbReference type="RefSeq" id="WP_184083288.1">
    <property type="nucleotide sequence ID" value="NZ_JACIJF010000001.1"/>
</dbReference>
<sequence length="132" mass="14288">MSGNQQDVGGVWYGRWDAEQPQVAPNRFIAMLEEQGGAITGTISEPDADGGEGVLRALVRGERSGSSIAWVKQYDASGRLAHAVRYAGAVNADATEIRGRWHLKGLSGGFAMIREKFSEAELETEEELLLPL</sequence>
<gene>
    <name evidence="1" type="ORF">FHT02_000171</name>
</gene>
<evidence type="ECO:0000313" key="2">
    <source>
        <dbReference type="Proteomes" id="UP000527143"/>
    </source>
</evidence>
<reference evidence="1 2" key="1">
    <citation type="submission" date="2020-08" db="EMBL/GenBank/DDBJ databases">
        <title>Genomic Encyclopedia of Type Strains, Phase IV (KMG-IV): sequencing the most valuable type-strain genomes for metagenomic binning, comparative biology and taxonomic classification.</title>
        <authorList>
            <person name="Goeker M."/>
        </authorList>
    </citation>
    <scope>NUCLEOTIDE SEQUENCE [LARGE SCALE GENOMIC DNA]</scope>
    <source>
        <strain evidence="1 2">DSM 26736</strain>
    </source>
</reference>
<dbReference type="EMBL" id="JACIJF010000001">
    <property type="protein sequence ID" value="MBB5708965.1"/>
    <property type="molecule type" value="Genomic_DNA"/>
</dbReference>
<evidence type="ECO:0000313" key="1">
    <source>
        <dbReference type="EMBL" id="MBB5708965.1"/>
    </source>
</evidence>
<dbReference type="AlphaFoldDB" id="A0A840Y9J2"/>
<organism evidence="1 2">
    <name type="scientific">Sphingomonas xinjiangensis</name>
    <dbReference type="NCBI Taxonomy" id="643568"/>
    <lineage>
        <taxon>Bacteria</taxon>
        <taxon>Pseudomonadati</taxon>
        <taxon>Pseudomonadota</taxon>
        <taxon>Alphaproteobacteria</taxon>
        <taxon>Sphingomonadales</taxon>
        <taxon>Sphingomonadaceae</taxon>
        <taxon>Sphingomonas</taxon>
    </lineage>
</organism>
<name>A0A840Y9J2_9SPHN</name>
<accession>A0A840Y9J2</accession>
<proteinExistence type="predicted"/>